<accession>X1TLG4</accession>
<proteinExistence type="predicted"/>
<comment type="caution">
    <text evidence="1">The sequence shown here is derived from an EMBL/GenBank/DDBJ whole genome shotgun (WGS) entry which is preliminary data.</text>
</comment>
<organism evidence="1">
    <name type="scientific">marine sediment metagenome</name>
    <dbReference type="NCBI Taxonomy" id="412755"/>
    <lineage>
        <taxon>unclassified sequences</taxon>
        <taxon>metagenomes</taxon>
        <taxon>ecological metagenomes</taxon>
    </lineage>
</organism>
<feature type="non-terminal residue" evidence="1">
    <location>
        <position position="1"/>
    </location>
</feature>
<reference evidence="1" key="1">
    <citation type="journal article" date="2014" name="Front. Microbiol.">
        <title>High frequency of phylogenetically diverse reductive dehalogenase-homologous genes in deep subseafloor sedimentary metagenomes.</title>
        <authorList>
            <person name="Kawai M."/>
            <person name="Futagami T."/>
            <person name="Toyoda A."/>
            <person name="Takaki Y."/>
            <person name="Nishi S."/>
            <person name="Hori S."/>
            <person name="Arai W."/>
            <person name="Tsubouchi T."/>
            <person name="Morono Y."/>
            <person name="Uchiyama I."/>
            <person name="Ito T."/>
            <person name="Fujiyama A."/>
            <person name="Inagaki F."/>
            <person name="Takami H."/>
        </authorList>
    </citation>
    <scope>NUCLEOTIDE SEQUENCE</scope>
    <source>
        <strain evidence="1">Expedition CK06-06</strain>
    </source>
</reference>
<sequence length="31" mass="3492">LQKVRKSYRIIELVHLSLSIPKTGLIQSVDG</sequence>
<name>X1TLG4_9ZZZZ</name>
<gene>
    <name evidence="1" type="ORF">S12H4_12031</name>
</gene>
<protein>
    <submittedName>
        <fullName evidence="1">Uncharacterized protein</fullName>
    </submittedName>
</protein>
<dbReference type="EMBL" id="BARW01005573">
    <property type="protein sequence ID" value="GAI80884.1"/>
    <property type="molecule type" value="Genomic_DNA"/>
</dbReference>
<dbReference type="AlphaFoldDB" id="X1TLG4"/>
<evidence type="ECO:0000313" key="1">
    <source>
        <dbReference type="EMBL" id="GAI80884.1"/>
    </source>
</evidence>